<evidence type="ECO:0000259" key="5">
    <source>
        <dbReference type="Pfam" id="PF00877"/>
    </source>
</evidence>
<evidence type="ECO:0000256" key="1">
    <source>
        <dbReference type="ARBA" id="ARBA00007074"/>
    </source>
</evidence>
<dbReference type="HOGENOM" id="CLU_057848_0_0_9"/>
<keyword evidence="2" id="KW-0645">Protease</keyword>
<organism evidence="7 8">
    <name type="scientific">Bombilactobacillus mellis</name>
    <dbReference type="NCBI Taxonomy" id="1218508"/>
    <lineage>
        <taxon>Bacteria</taxon>
        <taxon>Bacillati</taxon>
        <taxon>Bacillota</taxon>
        <taxon>Bacilli</taxon>
        <taxon>Lactobacillales</taxon>
        <taxon>Lactobacillaceae</taxon>
        <taxon>Bombilactobacillus</taxon>
    </lineage>
</organism>
<keyword evidence="3" id="KW-0378">Hydrolase</keyword>
<dbReference type="GO" id="GO:0006508">
    <property type="term" value="P:proteolysis"/>
    <property type="evidence" value="ECO:0007669"/>
    <property type="project" value="UniProtKB-KW"/>
</dbReference>
<feature type="domain" description="NlpC/P60" evidence="5">
    <location>
        <begin position="279"/>
        <end position="351"/>
    </location>
</feature>
<reference evidence="7 8" key="1">
    <citation type="submission" date="2014-12" db="EMBL/GenBank/DDBJ databases">
        <title>Comparative genomics of the lactic acid bacteria isolated from the honey bee gut.</title>
        <authorList>
            <person name="Ellegaard K.M."/>
            <person name="Tamarit D."/>
            <person name="Javelind E."/>
            <person name="Olofsson T."/>
            <person name="Andersson S.G."/>
            <person name="Vasquez A."/>
        </authorList>
    </citation>
    <scope>NUCLEOTIDE SEQUENCE [LARGE SCALE GENOMIC DNA]</scope>
    <source>
        <strain evidence="7 8">Hon2</strain>
    </source>
</reference>
<comment type="caution">
    <text evidence="7">The sequence shown here is derived from an EMBL/GenBank/DDBJ whole genome shotgun (WGS) entry which is preliminary data.</text>
</comment>
<feature type="domain" description="Phage tail lysozyme" evidence="6">
    <location>
        <begin position="62"/>
        <end position="204"/>
    </location>
</feature>
<keyword evidence="4" id="KW-0788">Thiol protease</keyword>
<dbReference type="EMBL" id="JXBZ01000015">
    <property type="protein sequence ID" value="KJY48101.1"/>
    <property type="molecule type" value="Genomic_DNA"/>
</dbReference>
<dbReference type="Proteomes" id="UP000033695">
    <property type="component" value="Unassembled WGS sequence"/>
</dbReference>
<evidence type="ECO:0000259" key="6">
    <source>
        <dbReference type="Pfam" id="PF18013"/>
    </source>
</evidence>
<dbReference type="InterPro" id="IPR000064">
    <property type="entry name" value="NLP_P60_dom"/>
</dbReference>
<sequence>MSSLFLFTLILPVISPNTTYASFEGYVAKDDCDSANSQQASSGAKLSGVQGDWLTKGTIANNNAQQIFNYLTQTIGFSGAGAAGALAVAKRESNFDPQALNPGGGVAGWFQWSGFTNTVNGSRITAEGSIKAGDKGTLTAENELKLISFELNGGWKNAKMTVGNDTDPVQAAKDWSLYYEGVSLSDGQSKIGQITQDAQAAYVAFGGANISANSALLGAAGAANAGTTTKNPDNENCSESTDSSDVLQVAKSLLGYFHYGQSHGISYIGSVDNPDHNGITDCSGFVWLVLKKAGYKVPENMGWFTGSMEADAKGAHHWLTEISANEAKAGDIVIVNTGGGSGNNGHTAILEENWKPQSPSDNTTKVIQMGGKGGSGGVNEGTFKESFLSLLNGNYTLTFARPQK</sequence>
<proteinExistence type="inferred from homology"/>
<dbReference type="GO" id="GO:0008234">
    <property type="term" value="F:cysteine-type peptidase activity"/>
    <property type="evidence" value="ECO:0007669"/>
    <property type="project" value="UniProtKB-KW"/>
</dbReference>
<accession>A0A0F4KSB0</accession>
<name>A0A0F4KSB0_9LACO</name>
<evidence type="ECO:0000313" key="7">
    <source>
        <dbReference type="EMBL" id="KJY48101.1"/>
    </source>
</evidence>
<dbReference type="OrthoDB" id="2194876at2"/>
<dbReference type="InterPro" id="IPR038765">
    <property type="entry name" value="Papain-like_cys_pep_sf"/>
</dbReference>
<dbReference type="STRING" id="1218508.JG29_16180"/>
<evidence type="ECO:0000256" key="3">
    <source>
        <dbReference type="ARBA" id="ARBA00022801"/>
    </source>
</evidence>
<keyword evidence="8" id="KW-1185">Reference proteome</keyword>
<dbReference type="Pfam" id="PF00877">
    <property type="entry name" value="NLPC_P60"/>
    <property type="match status" value="1"/>
</dbReference>
<dbReference type="SUPFAM" id="SSF54001">
    <property type="entry name" value="Cysteine proteinases"/>
    <property type="match status" value="1"/>
</dbReference>
<dbReference type="Gene3D" id="1.10.530.10">
    <property type="match status" value="1"/>
</dbReference>
<protein>
    <submittedName>
        <fullName evidence="7">Uncharacterized protein</fullName>
    </submittedName>
</protein>
<evidence type="ECO:0000313" key="8">
    <source>
        <dbReference type="Proteomes" id="UP000033695"/>
    </source>
</evidence>
<evidence type="ECO:0000256" key="2">
    <source>
        <dbReference type="ARBA" id="ARBA00022670"/>
    </source>
</evidence>
<gene>
    <name evidence="7" type="ORF">JG29_16180</name>
</gene>
<dbReference type="AlphaFoldDB" id="A0A0F4KSB0"/>
<evidence type="ECO:0000256" key="4">
    <source>
        <dbReference type="ARBA" id="ARBA00022807"/>
    </source>
</evidence>
<comment type="similarity">
    <text evidence="1">Belongs to the peptidase C40 family.</text>
</comment>
<dbReference type="PATRIC" id="fig|1218508.4.peg.1665"/>
<dbReference type="InterPro" id="IPR041219">
    <property type="entry name" value="Phage_lysozyme2"/>
</dbReference>
<dbReference type="Pfam" id="PF18013">
    <property type="entry name" value="Phage_lysozyme2"/>
    <property type="match status" value="1"/>
</dbReference>
<dbReference type="Gene3D" id="3.90.1720.10">
    <property type="entry name" value="endopeptidase domain like (from Nostoc punctiforme)"/>
    <property type="match status" value="1"/>
</dbReference>